<dbReference type="AlphaFoldDB" id="A0A7W4UMQ8"/>
<organism evidence="1 2">
    <name type="scientific">Pseudoclavibacter helvolus</name>
    <dbReference type="NCBI Taxonomy" id="255205"/>
    <lineage>
        <taxon>Bacteria</taxon>
        <taxon>Bacillati</taxon>
        <taxon>Actinomycetota</taxon>
        <taxon>Actinomycetes</taxon>
        <taxon>Micrococcales</taxon>
        <taxon>Microbacteriaceae</taxon>
        <taxon>Pseudoclavibacter</taxon>
    </lineage>
</organism>
<sequence length="58" mass="6815">MGSSGQLVDSHDEWRTHWECGWTGFVTVDRDREVRASHWTCPACKQREPLQADVEELW</sequence>
<accession>A0A7W4UMQ8</accession>
<reference evidence="1 2" key="1">
    <citation type="submission" date="2020-08" db="EMBL/GenBank/DDBJ databases">
        <title>Sequencing the genomes of 1000 actinobacteria strains.</title>
        <authorList>
            <person name="Klenk H.-P."/>
        </authorList>
    </citation>
    <scope>NUCLEOTIDE SEQUENCE [LARGE SCALE GENOMIC DNA]</scope>
    <source>
        <strain evidence="1 2">DSM 20419</strain>
    </source>
</reference>
<name>A0A7W4UMQ8_9MICO</name>
<evidence type="ECO:0000313" key="1">
    <source>
        <dbReference type="EMBL" id="MBB2957300.1"/>
    </source>
</evidence>
<dbReference type="RefSeq" id="WP_183623883.1">
    <property type="nucleotide sequence ID" value="NZ_JACHWJ010000001.1"/>
</dbReference>
<dbReference type="EMBL" id="JACHWJ010000001">
    <property type="protein sequence ID" value="MBB2957300.1"/>
    <property type="molecule type" value="Genomic_DNA"/>
</dbReference>
<proteinExistence type="predicted"/>
<dbReference type="Proteomes" id="UP000545286">
    <property type="component" value="Unassembled WGS sequence"/>
</dbReference>
<comment type="caution">
    <text evidence="1">The sequence shown here is derived from an EMBL/GenBank/DDBJ whole genome shotgun (WGS) entry which is preliminary data.</text>
</comment>
<evidence type="ECO:0000313" key="2">
    <source>
        <dbReference type="Proteomes" id="UP000545286"/>
    </source>
</evidence>
<keyword evidence="2" id="KW-1185">Reference proteome</keyword>
<protein>
    <submittedName>
        <fullName evidence="1">Uncharacterized protein</fullName>
    </submittedName>
</protein>
<gene>
    <name evidence="1" type="ORF">FHX72_001412</name>
</gene>